<feature type="transmembrane region" description="Helical" evidence="6">
    <location>
        <begin position="255"/>
        <end position="275"/>
    </location>
</feature>
<proteinExistence type="predicted"/>
<reference evidence="7" key="1">
    <citation type="submission" date="2022-11" db="EMBL/GenBank/DDBJ databases">
        <authorList>
            <person name="Petersen C."/>
        </authorList>
    </citation>
    <scope>NUCLEOTIDE SEQUENCE</scope>
    <source>
        <strain evidence="7">IBT 30761</strain>
    </source>
</reference>
<feature type="transmembrane region" description="Helical" evidence="6">
    <location>
        <begin position="321"/>
        <end position="337"/>
    </location>
</feature>
<evidence type="ECO:0000256" key="3">
    <source>
        <dbReference type="ARBA" id="ARBA00022692"/>
    </source>
</evidence>
<feature type="transmembrane region" description="Helical" evidence="6">
    <location>
        <begin position="48"/>
        <end position="69"/>
    </location>
</feature>
<dbReference type="Pfam" id="PF07690">
    <property type="entry name" value="MFS_1"/>
    <property type="match status" value="1"/>
</dbReference>
<keyword evidence="5 6" id="KW-0472">Membrane</keyword>
<dbReference type="AlphaFoldDB" id="A0A9W9FPZ5"/>
<keyword evidence="8" id="KW-1185">Reference proteome</keyword>
<dbReference type="InterPro" id="IPR050930">
    <property type="entry name" value="MFS_Vesicular_Transporter"/>
</dbReference>
<organism evidence="7 8">
    <name type="scientific">Penicillium argentinense</name>
    <dbReference type="NCBI Taxonomy" id="1131581"/>
    <lineage>
        <taxon>Eukaryota</taxon>
        <taxon>Fungi</taxon>
        <taxon>Dikarya</taxon>
        <taxon>Ascomycota</taxon>
        <taxon>Pezizomycotina</taxon>
        <taxon>Eurotiomycetes</taxon>
        <taxon>Eurotiomycetidae</taxon>
        <taxon>Eurotiales</taxon>
        <taxon>Aspergillaceae</taxon>
        <taxon>Penicillium</taxon>
    </lineage>
</organism>
<dbReference type="GeneID" id="81356275"/>
<evidence type="ECO:0000313" key="7">
    <source>
        <dbReference type="EMBL" id="KAJ5104273.1"/>
    </source>
</evidence>
<comment type="subcellular location">
    <subcellularLocation>
        <location evidence="1">Membrane</location>
        <topology evidence="1">Multi-pass membrane protein</topology>
    </subcellularLocation>
</comment>
<keyword evidence="3 6" id="KW-0812">Transmembrane</keyword>
<feature type="transmembrane region" description="Helical" evidence="6">
    <location>
        <begin position="110"/>
        <end position="132"/>
    </location>
</feature>
<accession>A0A9W9FPZ5</accession>
<evidence type="ECO:0000256" key="5">
    <source>
        <dbReference type="ARBA" id="ARBA00023136"/>
    </source>
</evidence>
<feature type="transmembrane region" description="Helical" evidence="6">
    <location>
        <begin position="282"/>
        <end position="301"/>
    </location>
</feature>
<protein>
    <submittedName>
        <fullName evidence="7">Polyketide synthase enoylreductase</fullName>
    </submittedName>
</protein>
<gene>
    <name evidence="7" type="ORF">N7532_004802</name>
</gene>
<sequence length="417" mass="43735">MADMDGPKPFGYGLRSSRLFITSSMYIALFAGYMLEDHLQLDPSHTQGLTTALLTIHGLVSLISGPIIAHFADKSPSKKTPLLLALTGCLIGTILVADKMRHVMGTARSFASMGVIGGPVVAGVLLQLLGYWSAWSVPMAVLILDMVSRLTMIEPIKQPATSESLYSPGSSVTGIGPEETTTLLSKSSDVDQAPEGGPSVADSKDASGLGFYSIMLCDPRVLCSLTNSLTTSAVVAGFDTTLPLHVRNAFGWESLPAGMMFLCLQIPAILLGPVAGSLRDRVGVRSITVCGWVILTPLFTILGMPGDNRFPWASHEAGGKAIYLTSLSSIGLALCLVRGSGGQQMSAIAKDLQAKNPHIFGAHGGSSRVSSLCGVSFSLGLMLGPLLCGSLVDTVGYFYMNVIMGEPASSALSFDFP</sequence>
<keyword evidence="4 6" id="KW-1133">Transmembrane helix</keyword>
<dbReference type="RefSeq" id="XP_056477653.1">
    <property type="nucleotide sequence ID" value="XM_056617296.1"/>
</dbReference>
<keyword evidence="2" id="KW-0813">Transport</keyword>
<feature type="transmembrane region" description="Helical" evidence="6">
    <location>
        <begin position="20"/>
        <end position="36"/>
    </location>
</feature>
<reference evidence="7" key="2">
    <citation type="journal article" date="2023" name="IMA Fungus">
        <title>Comparative genomic study of the Penicillium genus elucidates a diverse pangenome and 15 lateral gene transfer events.</title>
        <authorList>
            <person name="Petersen C."/>
            <person name="Sorensen T."/>
            <person name="Nielsen M.R."/>
            <person name="Sondergaard T.E."/>
            <person name="Sorensen J.L."/>
            <person name="Fitzpatrick D.A."/>
            <person name="Frisvad J.C."/>
            <person name="Nielsen K.L."/>
        </authorList>
    </citation>
    <scope>NUCLEOTIDE SEQUENCE</scope>
    <source>
        <strain evidence="7">IBT 30761</strain>
    </source>
</reference>
<dbReference type="Gene3D" id="1.20.1250.20">
    <property type="entry name" value="MFS general substrate transporter like domains"/>
    <property type="match status" value="2"/>
</dbReference>
<evidence type="ECO:0000256" key="2">
    <source>
        <dbReference type="ARBA" id="ARBA00022448"/>
    </source>
</evidence>
<feature type="transmembrane region" description="Helical" evidence="6">
    <location>
        <begin position="81"/>
        <end position="98"/>
    </location>
</feature>
<dbReference type="Proteomes" id="UP001149074">
    <property type="component" value="Unassembled WGS sequence"/>
</dbReference>
<dbReference type="PANTHER" id="PTHR23506">
    <property type="entry name" value="GH10249P"/>
    <property type="match status" value="1"/>
</dbReference>
<dbReference type="InterPro" id="IPR011701">
    <property type="entry name" value="MFS"/>
</dbReference>
<dbReference type="GO" id="GO:0016020">
    <property type="term" value="C:membrane"/>
    <property type="evidence" value="ECO:0007669"/>
    <property type="project" value="UniProtKB-SubCell"/>
</dbReference>
<dbReference type="OrthoDB" id="5086884at2759"/>
<dbReference type="EMBL" id="JAPQKI010000004">
    <property type="protein sequence ID" value="KAJ5104273.1"/>
    <property type="molecule type" value="Genomic_DNA"/>
</dbReference>
<dbReference type="GO" id="GO:0022857">
    <property type="term" value="F:transmembrane transporter activity"/>
    <property type="evidence" value="ECO:0007669"/>
    <property type="project" value="InterPro"/>
</dbReference>
<evidence type="ECO:0000256" key="4">
    <source>
        <dbReference type="ARBA" id="ARBA00022989"/>
    </source>
</evidence>
<evidence type="ECO:0000313" key="8">
    <source>
        <dbReference type="Proteomes" id="UP001149074"/>
    </source>
</evidence>
<dbReference type="PANTHER" id="PTHR23506:SF35">
    <property type="entry name" value="MAJOR FACILITATOR SUPERFAMILY (MFS) PROFILE DOMAIN-CONTAINING PROTEIN-RELATED"/>
    <property type="match status" value="1"/>
</dbReference>
<name>A0A9W9FPZ5_9EURO</name>
<dbReference type="InterPro" id="IPR036259">
    <property type="entry name" value="MFS_trans_sf"/>
</dbReference>
<dbReference type="SUPFAM" id="SSF103473">
    <property type="entry name" value="MFS general substrate transporter"/>
    <property type="match status" value="1"/>
</dbReference>
<comment type="caution">
    <text evidence="7">The sequence shown here is derived from an EMBL/GenBank/DDBJ whole genome shotgun (WGS) entry which is preliminary data.</text>
</comment>
<evidence type="ECO:0000256" key="1">
    <source>
        <dbReference type="ARBA" id="ARBA00004141"/>
    </source>
</evidence>
<evidence type="ECO:0000256" key="6">
    <source>
        <dbReference type="SAM" id="Phobius"/>
    </source>
</evidence>